<dbReference type="Proteomes" id="UP000027073">
    <property type="component" value="Unassembled WGS sequence"/>
</dbReference>
<dbReference type="OrthoDB" id="3233661at2759"/>
<dbReference type="STRING" id="1137138.A0A067NIM2"/>
<dbReference type="InParanoid" id="A0A067NIM2"/>
<keyword evidence="2" id="KW-0812">Transmembrane</keyword>
<feature type="region of interest" description="Disordered" evidence="1">
    <location>
        <begin position="1"/>
        <end position="21"/>
    </location>
</feature>
<proteinExistence type="predicted"/>
<sequence length="501" mass="55339">MIVLDSQDPQDAKSSLAPVAGPTVRRPDRVFGGSTPSLVLPDYETSQAIELEALHLLRSPSSQWIPSRFWRIMFYVMILYVVLTLAIGVPLLVLVFKRSAQNAMQISPLALSWLDDEPHDSPLYLENGVLVHSENATCDHWTLVDAPVSGNLSLTTAKYSLPATGSISMRLTTLYSNSLPELTAGGSLNVAFNSNPRQTQALFNVSLHTSSRSVRENVHIPTNLTIGDTLSLDIQLLLPRPSAGLKVTKLATYLPGIEQIFWRMDSYRFTQMNIEGAQASISFKSLMAQNMVVKNSLSPIIGTFNITRSLHLDNVGGTVNTNISMVHDSSNDSPTFVSIDSGNGDIRAKLLLSSPLKRSVLSNPQPNFTAYVKTFDAPINIDIDYDSSTPVAPLNMAVQNNLGASNITVDARYEGTFDMQTKLSQATVIEEQVDSWYDPAGLHRDFRYEYDHKSSNRIFGWVGWGSRLKPRMPGQSSLVASSSMSPVSLRFRERTITRTRR</sequence>
<reference evidence="4" key="1">
    <citation type="journal article" date="2014" name="Proc. Natl. Acad. Sci. U.S.A.">
        <title>Extensive sampling of basidiomycete genomes demonstrates inadequacy of the white-rot/brown-rot paradigm for wood decay fungi.</title>
        <authorList>
            <person name="Riley R."/>
            <person name="Salamov A.A."/>
            <person name="Brown D.W."/>
            <person name="Nagy L.G."/>
            <person name="Floudas D."/>
            <person name="Held B.W."/>
            <person name="Levasseur A."/>
            <person name="Lombard V."/>
            <person name="Morin E."/>
            <person name="Otillar R."/>
            <person name="Lindquist E.A."/>
            <person name="Sun H."/>
            <person name="LaButti K.M."/>
            <person name="Schmutz J."/>
            <person name="Jabbour D."/>
            <person name="Luo H."/>
            <person name="Baker S.E."/>
            <person name="Pisabarro A.G."/>
            <person name="Walton J.D."/>
            <person name="Blanchette R.A."/>
            <person name="Henrissat B."/>
            <person name="Martin F."/>
            <person name="Cullen D."/>
            <person name="Hibbett D.S."/>
            <person name="Grigoriev I.V."/>
        </authorList>
    </citation>
    <scope>NUCLEOTIDE SEQUENCE [LARGE SCALE GENOMIC DNA]</scope>
    <source>
        <strain evidence="4">PC15</strain>
    </source>
</reference>
<dbReference type="EMBL" id="KL198008">
    <property type="protein sequence ID" value="KDQ27724.1"/>
    <property type="molecule type" value="Genomic_DNA"/>
</dbReference>
<dbReference type="VEuPathDB" id="FungiDB:PLEOSDRAFT_1056260"/>
<keyword evidence="2" id="KW-1133">Transmembrane helix</keyword>
<keyword evidence="2" id="KW-0472">Membrane</keyword>
<gene>
    <name evidence="3" type="ORF">PLEOSDRAFT_1056260</name>
</gene>
<evidence type="ECO:0000256" key="2">
    <source>
        <dbReference type="SAM" id="Phobius"/>
    </source>
</evidence>
<evidence type="ECO:0000313" key="4">
    <source>
        <dbReference type="Proteomes" id="UP000027073"/>
    </source>
</evidence>
<evidence type="ECO:0000256" key="1">
    <source>
        <dbReference type="SAM" id="MobiDB-lite"/>
    </source>
</evidence>
<accession>A0A067NIM2</accession>
<feature type="transmembrane region" description="Helical" evidence="2">
    <location>
        <begin position="72"/>
        <end position="96"/>
    </location>
</feature>
<protein>
    <submittedName>
        <fullName evidence="3">Uncharacterized protein</fullName>
    </submittedName>
</protein>
<organism evidence="3 4">
    <name type="scientific">Pleurotus ostreatus (strain PC15)</name>
    <name type="common">Oyster mushroom</name>
    <dbReference type="NCBI Taxonomy" id="1137138"/>
    <lineage>
        <taxon>Eukaryota</taxon>
        <taxon>Fungi</taxon>
        <taxon>Dikarya</taxon>
        <taxon>Basidiomycota</taxon>
        <taxon>Agaricomycotina</taxon>
        <taxon>Agaricomycetes</taxon>
        <taxon>Agaricomycetidae</taxon>
        <taxon>Agaricales</taxon>
        <taxon>Pleurotineae</taxon>
        <taxon>Pleurotaceae</taxon>
        <taxon>Pleurotus</taxon>
    </lineage>
</organism>
<dbReference type="AlphaFoldDB" id="A0A067NIM2"/>
<dbReference type="HOGENOM" id="CLU_037968_0_0_1"/>
<name>A0A067NIM2_PLEO1</name>
<evidence type="ECO:0000313" key="3">
    <source>
        <dbReference type="EMBL" id="KDQ27724.1"/>
    </source>
</evidence>